<evidence type="ECO:0000313" key="1">
    <source>
        <dbReference type="EMBL" id="EZP26020.1"/>
    </source>
</evidence>
<keyword evidence="1" id="KW-0067">ATP-binding</keyword>
<dbReference type="EMBL" id="JFYO01000007">
    <property type="protein sequence ID" value="EZP26020.1"/>
    <property type="molecule type" value="Genomic_DNA"/>
</dbReference>
<keyword evidence="1" id="KW-0547">Nucleotide-binding</keyword>
<name>A0A031FQV4_9MICO</name>
<proteinExistence type="predicted"/>
<protein>
    <submittedName>
        <fullName evidence="1">Dipeptide/oligopeptide/nickel ABC transporter ATP-binding protein</fullName>
    </submittedName>
</protein>
<comment type="caution">
    <text evidence="1">The sequence shown here is derived from an EMBL/GenBank/DDBJ whole genome shotgun (WGS) entry which is preliminary data.</text>
</comment>
<dbReference type="GO" id="GO:0005524">
    <property type="term" value="F:ATP binding"/>
    <property type="evidence" value="ECO:0007669"/>
    <property type="project" value="UniProtKB-KW"/>
</dbReference>
<dbReference type="AlphaFoldDB" id="A0A031FQV4"/>
<keyword evidence="2" id="KW-1185">Reference proteome</keyword>
<accession>A0A031FQV4</accession>
<dbReference type="eggNOG" id="ENOG5032Z7Q">
    <property type="taxonomic scope" value="Bacteria"/>
</dbReference>
<dbReference type="Proteomes" id="UP000024001">
    <property type="component" value="Unassembled WGS sequence"/>
</dbReference>
<dbReference type="PATRIC" id="fig|273677.3.peg.2333"/>
<reference evidence="1 2" key="1">
    <citation type="submission" date="2014-03" db="EMBL/GenBank/DDBJ databases">
        <title>Draft Genome Sequences of 13 Willow Endophytes.</title>
        <authorList>
            <person name="Gan H.Y."/>
            <person name="Gan H.M."/>
            <person name="Savka M.A."/>
            <person name="Hudson A.O."/>
        </authorList>
    </citation>
    <scope>NUCLEOTIDE SEQUENCE [LARGE SCALE GENOMIC DNA]</scope>
    <source>
        <strain evidence="1 2">RIT293</strain>
    </source>
</reference>
<organism evidence="1 2">
    <name type="scientific">Microbacterium oleivorans</name>
    <dbReference type="NCBI Taxonomy" id="273677"/>
    <lineage>
        <taxon>Bacteria</taxon>
        <taxon>Bacillati</taxon>
        <taxon>Actinomycetota</taxon>
        <taxon>Actinomycetes</taxon>
        <taxon>Micrococcales</taxon>
        <taxon>Microbacteriaceae</taxon>
        <taxon>Microbacterium</taxon>
    </lineage>
</organism>
<evidence type="ECO:0000313" key="2">
    <source>
        <dbReference type="Proteomes" id="UP000024001"/>
    </source>
</evidence>
<gene>
    <name evidence="1" type="ORF">BW34_02352</name>
</gene>
<sequence length="205" mass="22218">MRIAYPRLVRWDRFFEDLEDQLDSEWEAERAALDTEAERLRLARLSLFERLSALTDSVEGPLLVELSSGAAVTGVPIAVGPDWLAVDDGAARGALLVPLAAVVALGPSHADVLRSARGGTTSRLRERMTLGFVLRDLARRRVPVTLHTVDGREHSGTIDRAASDHLDLALHDRGAPRRADLVAGHRLVLFSALAGVRLESPAALA</sequence>